<feature type="signal peptide" evidence="1">
    <location>
        <begin position="1"/>
        <end position="19"/>
    </location>
</feature>
<evidence type="ECO:0000313" key="2">
    <source>
        <dbReference type="EMBL" id="CZE48112.1"/>
    </source>
</evidence>
<feature type="chain" id="PRO_5007281548" evidence="1">
    <location>
        <begin position="20"/>
        <end position="252"/>
    </location>
</feature>
<dbReference type="OrthoDB" id="3034796at2"/>
<protein>
    <submittedName>
        <fullName evidence="2">Nickel uptake substrate-specific transmembrane region</fullName>
    </submittedName>
</protein>
<dbReference type="RefSeq" id="WP_075540298.1">
    <property type="nucleotide sequence ID" value="NZ_CP053844.1"/>
</dbReference>
<dbReference type="Pfam" id="PF10670">
    <property type="entry name" value="DUF4198"/>
    <property type="match status" value="1"/>
</dbReference>
<dbReference type="AlphaFoldDB" id="A0A128EIB7"/>
<evidence type="ECO:0000256" key="1">
    <source>
        <dbReference type="SAM" id="SignalP"/>
    </source>
</evidence>
<keyword evidence="3" id="KW-1185">Reference proteome</keyword>
<dbReference type="SUPFAM" id="SSF117074">
    <property type="entry name" value="Hypothetical protein PA1324"/>
    <property type="match status" value="1"/>
</dbReference>
<name>A0A128EIB7_9BACT</name>
<gene>
    <name evidence="2" type="ORF">ERS672216_01244</name>
</gene>
<organism evidence="2 3">
    <name type="scientific">Campylobacter geochelonis</name>
    <dbReference type="NCBI Taxonomy" id="1780362"/>
    <lineage>
        <taxon>Bacteria</taxon>
        <taxon>Pseudomonadati</taxon>
        <taxon>Campylobacterota</taxon>
        <taxon>Epsilonproteobacteria</taxon>
        <taxon>Campylobacterales</taxon>
        <taxon>Campylobacteraceae</taxon>
        <taxon>Campylobacter</taxon>
    </lineage>
</organism>
<keyword evidence="2" id="KW-0472">Membrane</keyword>
<accession>A0A128EIB7</accession>
<sequence length="252" mass="27775">MKKIISLLAVGALVSSLSAHDLWSSAKNGSVLKADMVYGHHFPQPEAIAKDRVKLFEPMKVVGDGYEETLTQKGENDYHFEGKGLKKGTYLVLSNYKPTAWIEKKDGKWEMDKTRKDTSEEVVYCGVSTMSGKMILVVDNDSGEFATKALGKGLEFTPMQKASKIKKDALVKFRLTNDGKPVKKASVVGSYGGYANNDLAQAFTATTDLNGEFEFRALKSGLWYLKTTLNTDSGDKNCETINQKASITFDVK</sequence>
<keyword evidence="2" id="KW-0812">Transmembrane</keyword>
<keyword evidence="1" id="KW-0732">Signal</keyword>
<reference evidence="2 3" key="1">
    <citation type="submission" date="2016-02" db="EMBL/GenBank/DDBJ databases">
        <authorList>
            <consortium name="Pathogen Informatics"/>
        </authorList>
    </citation>
    <scope>NUCLEOTIDE SEQUENCE [LARGE SCALE GENOMIC DNA]</scope>
    <source>
        <strain evidence="2 3">RC20</strain>
    </source>
</reference>
<dbReference type="EMBL" id="FIZP01000005">
    <property type="protein sequence ID" value="CZE48112.1"/>
    <property type="molecule type" value="Genomic_DNA"/>
</dbReference>
<evidence type="ECO:0000313" key="3">
    <source>
        <dbReference type="Proteomes" id="UP000069632"/>
    </source>
</evidence>
<proteinExistence type="predicted"/>
<dbReference type="InterPro" id="IPR019613">
    <property type="entry name" value="DUF4198"/>
</dbReference>
<dbReference type="Proteomes" id="UP000069632">
    <property type="component" value="Unassembled WGS sequence"/>
</dbReference>